<dbReference type="Proteomes" id="UP000286402">
    <property type="component" value="Unassembled WGS sequence"/>
</dbReference>
<reference evidence="1 2" key="1">
    <citation type="submission" date="2016-07" db="EMBL/GenBank/DDBJ databases">
        <title>Genome analysis of Sphingobacterium siyangense T12B17.</title>
        <authorList>
            <person name="Xu D."/>
            <person name="Su Y."/>
            <person name="Zheng S."/>
        </authorList>
    </citation>
    <scope>NUCLEOTIDE SEQUENCE [LARGE SCALE GENOMIC DNA]</scope>
    <source>
        <strain evidence="1 2">T12B17</strain>
    </source>
</reference>
<name>A0A420FDQ0_9SPHI</name>
<organism evidence="1 2">
    <name type="scientific">Sphingobacterium siyangense</name>
    <dbReference type="NCBI Taxonomy" id="459529"/>
    <lineage>
        <taxon>Bacteria</taxon>
        <taxon>Pseudomonadati</taxon>
        <taxon>Bacteroidota</taxon>
        <taxon>Sphingobacteriia</taxon>
        <taxon>Sphingobacteriales</taxon>
        <taxon>Sphingobacteriaceae</taxon>
        <taxon>Sphingobacterium</taxon>
    </lineage>
</organism>
<proteinExistence type="predicted"/>
<sequence>MNRLDKNKTSPVSKTRNINRQNILRTDFETLTNFYKICKKKKISEREVSFLMGKTNKYFQGCLNLFFKRTIKPEFLTILPAITSKNIQEIIPNDIAPKETIDIHGTYKQEKNEFSVSDYYKFTVTYQDGTTRNYRWKIEITKGARSKVNPELFEILKKLISRHYFHKPKFALDIYTTLNSRFKNAFSPLALQIALSKLTNKSTNPAFSLQEGVDNTRTTYSKILTESEKFLEHCQDYMIWILSYVPLDSSSSKYFIWYEDTDEDDKLLTSLDGKVLHSPSIEELLTLLKSNNSIFKAPVNLEAWLSGIRDLPPTKSSTYSPKEIIDGFKADTVSVDTLADFVDFYNLAGDLGYQDERFDALLEFRRVGELTKVWDYFCNHHLFKARRYKDLSFDRAKFIVDFKKLVGGFETLLLG</sequence>
<gene>
    <name evidence="1" type="ORF">BCY89_18975</name>
</gene>
<dbReference type="AlphaFoldDB" id="A0A420FDQ0"/>
<evidence type="ECO:0000313" key="2">
    <source>
        <dbReference type="Proteomes" id="UP000286402"/>
    </source>
</evidence>
<keyword evidence="2" id="KW-1185">Reference proteome</keyword>
<comment type="caution">
    <text evidence="1">The sequence shown here is derived from an EMBL/GenBank/DDBJ whole genome shotgun (WGS) entry which is preliminary data.</text>
</comment>
<accession>A0A420FDQ0</accession>
<dbReference type="EMBL" id="MCAQ01000029">
    <property type="protein sequence ID" value="RKF31005.1"/>
    <property type="molecule type" value="Genomic_DNA"/>
</dbReference>
<evidence type="ECO:0000313" key="1">
    <source>
        <dbReference type="EMBL" id="RKF31005.1"/>
    </source>
</evidence>
<protein>
    <submittedName>
        <fullName evidence="1">Uncharacterized protein</fullName>
    </submittedName>
</protein>